<gene>
    <name evidence="1" type="ORF">CEXT_594881</name>
</gene>
<reference evidence="1 2" key="1">
    <citation type="submission" date="2021-06" db="EMBL/GenBank/DDBJ databases">
        <title>Caerostris extrusa draft genome.</title>
        <authorList>
            <person name="Kono N."/>
            <person name="Arakawa K."/>
        </authorList>
    </citation>
    <scope>NUCLEOTIDE SEQUENCE [LARGE SCALE GENOMIC DNA]</scope>
</reference>
<name>A0AAV4W9K1_CAEEX</name>
<keyword evidence="2" id="KW-1185">Reference proteome</keyword>
<protein>
    <submittedName>
        <fullName evidence="1">Uncharacterized protein</fullName>
    </submittedName>
</protein>
<dbReference type="EMBL" id="BPLR01015817">
    <property type="protein sequence ID" value="GIY78894.1"/>
    <property type="molecule type" value="Genomic_DNA"/>
</dbReference>
<evidence type="ECO:0000313" key="2">
    <source>
        <dbReference type="Proteomes" id="UP001054945"/>
    </source>
</evidence>
<evidence type="ECO:0000313" key="1">
    <source>
        <dbReference type="EMBL" id="GIY78894.1"/>
    </source>
</evidence>
<dbReference type="Proteomes" id="UP001054945">
    <property type="component" value="Unassembled WGS sequence"/>
</dbReference>
<sequence>MQTRATRLPYGIIRVLYLYAPESESEEGQIVVPEHKRTLILQEQYNTPNLLNSTLETKNDNVTLHPVNNAAKGRNAELFIVIDSMSYYHKDQPLTMKLQV</sequence>
<comment type="caution">
    <text evidence="1">The sequence shown here is derived from an EMBL/GenBank/DDBJ whole genome shotgun (WGS) entry which is preliminary data.</text>
</comment>
<dbReference type="AlphaFoldDB" id="A0AAV4W9K1"/>
<accession>A0AAV4W9K1</accession>
<proteinExistence type="predicted"/>
<organism evidence="1 2">
    <name type="scientific">Caerostris extrusa</name>
    <name type="common">Bark spider</name>
    <name type="synonym">Caerostris bankana</name>
    <dbReference type="NCBI Taxonomy" id="172846"/>
    <lineage>
        <taxon>Eukaryota</taxon>
        <taxon>Metazoa</taxon>
        <taxon>Ecdysozoa</taxon>
        <taxon>Arthropoda</taxon>
        <taxon>Chelicerata</taxon>
        <taxon>Arachnida</taxon>
        <taxon>Araneae</taxon>
        <taxon>Araneomorphae</taxon>
        <taxon>Entelegynae</taxon>
        <taxon>Araneoidea</taxon>
        <taxon>Araneidae</taxon>
        <taxon>Caerostris</taxon>
    </lineage>
</organism>